<keyword evidence="4" id="KW-1185">Reference proteome</keyword>
<dbReference type="OrthoDB" id="432234at2759"/>
<evidence type="ECO:0000259" key="2">
    <source>
        <dbReference type="Pfam" id="PF05970"/>
    </source>
</evidence>
<proteinExistence type="inferred from homology"/>
<comment type="catalytic activity">
    <reaction evidence="1">
        <text>ATP + H2O = ADP + phosphate + H(+)</text>
        <dbReference type="Rhea" id="RHEA:13065"/>
        <dbReference type="ChEBI" id="CHEBI:15377"/>
        <dbReference type="ChEBI" id="CHEBI:15378"/>
        <dbReference type="ChEBI" id="CHEBI:30616"/>
        <dbReference type="ChEBI" id="CHEBI:43474"/>
        <dbReference type="ChEBI" id="CHEBI:456216"/>
        <dbReference type="EC" id="5.6.2.3"/>
    </reaction>
</comment>
<dbReference type="GO" id="GO:0000723">
    <property type="term" value="P:telomere maintenance"/>
    <property type="evidence" value="ECO:0007669"/>
    <property type="project" value="InterPro"/>
</dbReference>
<accession>S7PU06</accession>
<dbReference type="HOGENOM" id="CLU_115680_0_0_1"/>
<dbReference type="GO" id="GO:0006310">
    <property type="term" value="P:DNA recombination"/>
    <property type="evidence" value="ECO:0007669"/>
    <property type="project" value="UniProtKB-KW"/>
</dbReference>
<dbReference type="OMA" id="ACTKNDI"/>
<keyword evidence="1" id="KW-0378">Hydrolase</keyword>
<organism evidence="3 4">
    <name type="scientific">Gloeophyllum trabeum (strain ATCC 11539 / FP-39264 / Madison 617)</name>
    <name type="common">Brown rot fungus</name>
    <dbReference type="NCBI Taxonomy" id="670483"/>
    <lineage>
        <taxon>Eukaryota</taxon>
        <taxon>Fungi</taxon>
        <taxon>Dikarya</taxon>
        <taxon>Basidiomycota</taxon>
        <taxon>Agaricomycotina</taxon>
        <taxon>Agaricomycetes</taxon>
        <taxon>Gloeophyllales</taxon>
        <taxon>Gloeophyllaceae</taxon>
        <taxon>Gloeophyllum</taxon>
    </lineage>
</organism>
<dbReference type="GO" id="GO:0006281">
    <property type="term" value="P:DNA repair"/>
    <property type="evidence" value="ECO:0007669"/>
    <property type="project" value="UniProtKB-KW"/>
</dbReference>
<comment type="similarity">
    <text evidence="1">Belongs to the helicase family.</text>
</comment>
<feature type="non-terminal residue" evidence="3">
    <location>
        <position position="1"/>
    </location>
</feature>
<name>S7PU06_GLOTA</name>
<reference evidence="3 4" key="1">
    <citation type="journal article" date="2012" name="Science">
        <title>The Paleozoic origin of enzymatic lignin decomposition reconstructed from 31 fungal genomes.</title>
        <authorList>
            <person name="Floudas D."/>
            <person name="Binder M."/>
            <person name="Riley R."/>
            <person name="Barry K."/>
            <person name="Blanchette R.A."/>
            <person name="Henrissat B."/>
            <person name="Martinez A.T."/>
            <person name="Otillar R."/>
            <person name="Spatafora J.W."/>
            <person name="Yadav J.S."/>
            <person name="Aerts A."/>
            <person name="Benoit I."/>
            <person name="Boyd A."/>
            <person name="Carlson A."/>
            <person name="Copeland A."/>
            <person name="Coutinho P.M."/>
            <person name="de Vries R.P."/>
            <person name="Ferreira P."/>
            <person name="Findley K."/>
            <person name="Foster B."/>
            <person name="Gaskell J."/>
            <person name="Glotzer D."/>
            <person name="Gorecki P."/>
            <person name="Heitman J."/>
            <person name="Hesse C."/>
            <person name="Hori C."/>
            <person name="Igarashi K."/>
            <person name="Jurgens J.A."/>
            <person name="Kallen N."/>
            <person name="Kersten P."/>
            <person name="Kohler A."/>
            <person name="Kuees U."/>
            <person name="Kumar T.K.A."/>
            <person name="Kuo A."/>
            <person name="LaButti K."/>
            <person name="Larrondo L.F."/>
            <person name="Lindquist E."/>
            <person name="Ling A."/>
            <person name="Lombard V."/>
            <person name="Lucas S."/>
            <person name="Lundell T."/>
            <person name="Martin R."/>
            <person name="McLaughlin D.J."/>
            <person name="Morgenstern I."/>
            <person name="Morin E."/>
            <person name="Murat C."/>
            <person name="Nagy L.G."/>
            <person name="Nolan M."/>
            <person name="Ohm R.A."/>
            <person name="Patyshakuliyeva A."/>
            <person name="Rokas A."/>
            <person name="Ruiz-Duenas F.J."/>
            <person name="Sabat G."/>
            <person name="Salamov A."/>
            <person name="Samejima M."/>
            <person name="Schmutz J."/>
            <person name="Slot J.C."/>
            <person name="St John F."/>
            <person name="Stenlid J."/>
            <person name="Sun H."/>
            <person name="Sun S."/>
            <person name="Syed K."/>
            <person name="Tsang A."/>
            <person name="Wiebenga A."/>
            <person name="Young D."/>
            <person name="Pisabarro A."/>
            <person name="Eastwood D.C."/>
            <person name="Martin F."/>
            <person name="Cullen D."/>
            <person name="Grigoriev I.V."/>
            <person name="Hibbett D.S."/>
        </authorList>
    </citation>
    <scope>NUCLEOTIDE SEQUENCE [LARGE SCALE GENOMIC DNA]</scope>
    <source>
        <strain evidence="3 4">ATCC 11539</strain>
    </source>
</reference>
<keyword evidence="1" id="KW-0233">DNA recombination</keyword>
<dbReference type="GeneID" id="19306634"/>
<dbReference type="KEGG" id="gtr:GLOTRDRAFT_49145"/>
<keyword evidence="1" id="KW-0547">Nucleotide-binding</keyword>
<feature type="domain" description="DNA helicase Pif1-like DEAD-box helicase" evidence="2">
    <location>
        <begin position="8"/>
        <end position="86"/>
    </location>
</feature>
<protein>
    <recommendedName>
        <fullName evidence="1">ATP-dependent DNA helicase</fullName>
        <ecNumber evidence="1">5.6.2.3</ecNumber>
    </recommendedName>
</protein>
<keyword evidence="1" id="KW-0227">DNA damage</keyword>
<sequence>LCRVTGHANEPFGGINVILCGDFAQLPPAMNRPPLYSDRVGTHLNRRMSPTDQESAIGKAIWYQFTSVVILRENMRQKSQTKENNKLRKALENMRYKACTLQDIEFLCSRIAGKSENKPKLSDPKFRHVSVITARNIYRDRLNQLGCVQFASDTNQQLIDFYSTDKWKTDIKMNRKKNKSKHKYHSNAIDELTQNILWNLPHDASDHVPGKLFLCKGMPVLV</sequence>
<dbReference type="GO" id="GO:0016887">
    <property type="term" value="F:ATP hydrolysis activity"/>
    <property type="evidence" value="ECO:0007669"/>
    <property type="project" value="RHEA"/>
</dbReference>
<dbReference type="EMBL" id="KB469311">
    <property type="protein sequence ID" value="EPQ51296.1"/>
    <property type="molecule type" value="Genomic_DNA"/>
</dbReference>
<dbReference type="GO" id="GO:0005524">
    <property type="term" value="F:ATP binding"/>
    <property type="evidence" value="ECO:0007669"/>
    <property type="project" value="UniProtKB-KW"/>
</dbReference>
<dbReference type="RefSeq" id="XP_007870176.1">
    <property type="nucleotide sequence ID" value="XM_007871985.1"/>
</dbReference>
<dbReference type="STRING" id="670483.S7PU06"/>
<keyword evidence="1" id="KW-0234">DNA repair</keyword>
<dbReference type="EC" id="5.6.2.3" evidence="1"/>
<dbReference type="GO" id="GO:0043139">
    <property type="term" value="F:5'-3' DNA helicase activity"/>
    <property type="evidence" value="ECO:0007669"/>
    <property type="project" value="UniProtKB-EC"/>
</dbReference>
<dbReference type="SUPFAM" id="SSF52540">
    <property type="entry name" value="P-loop containing nucleoside triphosphate hydrolases"/>
    <property type="match status" value="1"/>
</dbReference>
<gene>
    <name evidence="3" type="ORF">GLOTRDRAFT_49145</name>
</gene>
<keyword evidence="1" id="KW-0347">Helicase</keyword>
<comment type="cofactor">
    <cofactor evidence="1">
        <name>Mg(2+)</name>
        <dbReference type="ChEBI" id="CHEBI:18420"/>
    </cofactor>
</comment>
<dbReference type="AlphaFoldDB" id="S7PU06"/>
<evidence type="ECO:0000313" key="4">
    <source>
        <dbReference type="Proteomes" id="UP000030669"/>
    </source>
</evidence>
<evidence type="ECO:0000256" key="1">
    <source>
        <dbReference type="RuleBase" id="RU363044"/>
    </source>
</evidence>
<keyword evidence="1" id="KW-0067">ATP-binding</keyword>
<evidence type="ECO:0000313" key="3">
    <source>
        <dbReference type="EMBL" id="EPQ51296.1"/>
    </source>
</evidence>
<dbReference type="Pfam" id="PF05970">
    <property type="entry name" value="PIF1"/>
    <property type="match status" value="1"/>
</dbReference>
<dbReference type="eggNOG" id="KOG0987">
    <property type="taxonomic scope" value="Eukaryota"/>
</dbReference>
<dbReference type="InterPro" id="IPR010285">
    <property type="entry name" value="DNA_helicase_pif1-like_DEAD"/>
</dbReference>
<dbReference type="InterPro" id="IPR027417">
    <property type="entry name" value="P-loop_NTPase"/>
</dbReference>
<dbReference type="Proteomes" id="UP000030669">
    <property type="component" value="Unassembled WGS sequence"/>
</dbReference>